<evidence type="ECO:0000313" key="3">
    <source>
        <dbReference type="EMBL" id="UYV66177.1"/>
    </source>
</evidence>
<sequence length="96" mass="10476">MEVFHCEVPADGPELPYYSGPCESKPPALEPCKRVLSAWAMGAPSYLQICSFNSQAAPPCDGDRLRSAPPRRENGFVRPPAGWTVQVPTDQSGQSW</sequence>
<dbReference type="Pfam" id="PF01082">
    <property type="entry name" value="Cu2_monooxygen"/>
    <property type="match status" value="1"/>
</dbReference>
<evidence type="ECO:0000313" key="4">
    <source>
        <dbReference type="Proteomes" id="UP001235939"/>
    </source>
</evidence>
<feature type="compositionally biased region" description="Polar residues" evidence="1">
    <location>
        <begin position="86"/>
        <end position="96"/>
    </location>
</feature>
<feature type="compositionally biased region" description="Basic and acidic residues" evidence="1">
    <location>
        <begin position="61"/>
        <end position="75"/>
    </location>
</feature>
<keyword evidence="4" id="KW-1185">Reference proteome</keyword>
<feature type="region of interest" description="Disordered" evidence="1">
    <location>
        <begin position="57"/>
        <end position="96"/>
    </location>
</feature>
<accession>A0ABY6KBE6</accession>
<gene>
    <name evidence="3" type="ORF">LAZ67_4000611</name>
</gene>
<dbReference type="Proteomes" id="UP001235939">
    <property type="component" value="Chromosome 04"/>
</dbReference>
<feature type="domain" description="Copper type II ascorbate-dependent monooxygenase N-terminal" evidence="2">
    <location>
        <begin position="1"/>
        <end position="45"/>
    </location>
</feature>
<dbReference type="InterPro" id="IPR000323">
    <property type="entry name" value="Cu2_ascorb_mOase_N"/>
</dbReference>
<dbReference type="EMBL" id="CP092866">
    <property type="protein sequence ID" value="UYV66177.1"/>
    <property type="molecule type" value="Genomic_DNA"/>
</dbReference>
<reference evidence="3 4" key="1">
    <citation type="submission" date="2022-01" db="EMBL/GenBank/DDBJ databases">
        <title>A chromosomal length assembly of Cordylochernes scorpioides.</title>
        <authorList>
            <person name="Zeh D."/>
            <person name="Zeh J."/>
        </authorList>
    </citation>
    <scope>NUCLEOTIDE SEQUENCE [LARGE SCALE GENOMIC DNA]</scope>
    <source>
        <strain evidence="3">IN4F17</strain>
        <tissue evidence="3">Whole Body</tissue>
    </source>
</reference>
<organism evidence="3 4">
    <name type="scientific">Cordylochernes scorpioides</name>
    <dbReference type="NCBI Taxonomy" id="51811"/>
    <lineage>
        <taxon>Eukaryota</taxon>
        <taxon>Metazoa</taxon>
        <taxon>Ecdysozoa</taxon>
        <taxon>Arthropoda</taxon>
        <taxon>Chelicerata</taxon>
        <taxon>Arachnida</taxon>
        <taxon>Pseudoscorpiones</taxon>
        <taxon>Cheliferoidea</taxon>
        <taxon>Chernetidae</taxon>
        <taxon>Cordylochernes</taxon>
    </lineage>
</organism>
<name>A0ABY6KBE6_9ARAC</name>
<proteinExistence type="predicted"/>
<evidence type="ECO:0000259" key="2">
    <source>
        <dbReference type="Pfam" id="PF01082"/>
    </source>
</evidence>
<protein>
    <submittedName>
        <fullName evidence="3">DBH</fullName>
    </submittedName>
</protein>
<evidence type="ECO:0000256" key="1">
    <source>
        <dbReference type="SAM" id="MobiDB-lite"/>
    </source>
</evidence>